<dbReference type="GO" id="GO:0051298">
    <property type="term" value="P:centrosome duplication"/>
    <property type="evidence" value="ECO:0007669"/>
    <property type="project" value="InterPro"/>
</dbReference>
<dbReference type="InterPro" id="IPR054091">
    <property type="entry name" value="Cep192-like_D5"/>
</dbReference>
<dbReference type="InterPro" id="IPR054087">
    <property type="entry name" value="Cep192-like_D7"/>
</dbReference>
<evidence type="ECO:0000259" key="3">
    <source>
        <dbReference type="Pfam" id="PF22074"/>
    </source>
</evidence>
<evidence type="ECO:0008006" key="7">
    <source>
        <dbReference type="Google" id="ProtNLM"/>
    </source>
</evidence>
<protein>
    <recommendedName>
        <fullName evidence="7">Centrosomal protein of 192 kDa</fullName>
    </recommendedName>
</protein>
<dbReference type="Pfam" id="PF22076">
    <property type="entry name" value="Cep192_D6"/>
    <property type="match status" value="1"/>
</dbReference>
<feature type="region of interest" description="Disordered" evidence="1">
    <location>
        <begin position="379"/>
        <end position="400"/>
    </location>
</feature>
<dbReference type="GO" id="GO:0071539">
    <property type="term" value="P:protein localization to centrosome"/>
    <property type="evidence" value="ECO:0007669"/>
    <property type="project" value="InterPro"/>
</dbReference>
<dbReference type="GO" id="GO:0090222">
    <property type="term" value="P:centrosome-templated microtubule nucleation"/>
    <property type="evidence" value="ECO:0007669"/>
    <property type="project" value="InterPro"/>
</dbReference>
<feature type="domain" description="Cep192-like" evidence="3">
    <location>
        <begin position="36"/>
        <end position="206"/>
    </location>
</feature>
<dbReference type="OrthoDB" id="8949065at2759"/>
<dbReference type="AlphaFoldDB" id="A0A8T3DCX8"/>
<feature type="region of interest" description="Disordered" evidence="1">
    <location>
        <begin position="548"/>
        <end position="569"/>
    </location>
</feature>
<comment type="caution">
    <text evidence="5">The sequence shown here is derived from an EMBL/GenBank/DDBJ whole genome shotgun (WGS) entry which is preliminary data.</text>
</comment>
<organism evidence="5 6">
    <name type="scientific">Albula goreensis</name>
    <dbReference type="NCBI Taxonomy" id="1534307"/>
    <lineage>
        <taxon>Eukaryota</taxon>
        <taxon>Metazoa</taxon>
        <taxon>Chordata</taxon>
        <taxon>Craniata</taxon>
        <taxon>Vertebrata</taxon>
        <taxon>Euteleostomi</taxon>
        <taxon>Actinopterygii</taxon>
        <taxon>Neopterygii</taxon>
        <taxon>Teleostei</taxon>
        <taxon>Albuliformes</taxon>
        <taxon>Albulidae</taxon>
        <taxon>Albula</taxon>
    </lineage>
</organism>
<dbReference type="GO" id="GO:0000242">
    <property type="term" value="C:pericentriolar material"/>
    <property type="evidence" value="ECO:0007669"/>
    <property type="project" value="TreeGrafter"/>
</dbReference>
<reference evidence="5" key="1">
    <citation type="submission" date="2021-01" db="EMBL/GenBank/DDBJ databases">
        <authorList>
            <person name="Zahm M."/>
            <person name="Roques C."/>
            <person name="Cabau C."/>
            <person name="Klopp C."/>
            <person name="Donnadieu C."/>
            <person name="Jouanno E."/>
            <person name="Lampietro C."/>
            <person name="Louis A."/>
            <person name="Herpin A."/>
            <person name="Echchiki A."/>
            <person name="Berthelot C."/>
            <person name="Parey E."/>
            <person name="Roest-Crollius H."/>
            <person name="Braasch I."/>
            <person name="Postlethwait J."/>
            <person name="Bobe J."/>
            <person name="Montfort J."/>
            <person name="Bouchez O."/>
            <person name="Begum T."/>
            <person name="Mejri S."/>
            <person name="Adams A."/>
            <person name="Chen W.-J."/>
            <person name="Guiguen Y."/>
        </authorList>
    </citation>
    <scope>NUCLEOTIDE SEQUENCE</scope>
    <source>
        <tissue evidence="5">Blood</tissue>
    </source>
</reference>
<dbReference type="Proteomes" id="UP000829720">
    <property type="component" value="Unassembled WGS sequence"/>
</dbReference>
<dbReference type="InterPro" id="IPR039103">
    <property type="entry name" value="Spd-2/CEP192"/>
</dbReference>
<dbReference type="InterPro" id="IPR054092">
    <property type="entry name" value="Cep192-like_D6"/>
</dbReference>
<sequence length="589" mass="64296">MLAKLEIKQSGVRPSQPGIKFTIPLSGYGGTSNIILEDVKKLSDSYVVTLNGVGVGRVSKVCLSMRNTGSRAAFIRAMAYSDLQARTPADPSIISMMPTQFVLKERTQEVVTVLLKATIREQDLCQSGSTPLATVCFYCGDEVSRQQFRRFLQGKPDAGQKVLSENSLLKNINFNEQFLGEEQVTEVYDLPQRPNEAQLFYGSLSKPLQRQGSESDSGIGNSDRHISNVSLDVLPVKGPQGPPLSLNVAAPALKDPSNPGGEQQDSWSIQPEQLVLTAPTLRGAADTGHVQIRNCSLRELHFELSWPAHCLTITPQHGVIEPESHLQILISPNLSLASKSSLLPWSGQIYIQCDDQQKFIKVQIRQDLALDTSATASSAKPLSALPPQPETPPVPGGKAVSNAPTHVEIRNRTIVFPAAASGETSESVLEVENKGEEVRWYLSSFAPTYVKGVDSSGDVYRATYTAFRCTRVSGTLGPHEKMQVPITFLPRDRGDYAQFWDLECHPVAEPQQKSRTRFQLCGKGVKPGEPTAPQERDGSLVRTEAMMKARKRPEAPEAKTSQEEVLGGGCMLRRTSTPFLRPALGSPAP</sequence>
<evidence type="ECO:0000259" key="4">
    <source>
        <dbReference type="Pfam" id="PF22076"/>
    </source>
</evidence>
<dbReference type="InterPro" id="IPR013783">
    <property type="entry name" value="Ig-like_fold"/>
</dbReference>
<gene>
    <name evidence="5" type="ORF">AGOR_G00112410</name>
</gene>
<dbReference type="GO" id="GO:0005814">
    <property type="term" value="C:centriole"/>
    <property type="evidence" value="ECO:0007669"/>
    <property type="project" value="TreeGrafter"/>
</dbReference>
<feature type="domain" description="Cep192-like" evidence="4">
    <location>
        <begin position="264"/>
        <end position="365"/>
    </location>
</feature>
<evidence type="ECO:0000259" key="2">
    <source>
        <dbReference type="Pfam" id="PF22065"/>
    </source>
</evidence>
<evidence type="ECO:0000313" key="5">
    <source>
        <dbReference type="EMBL" id="KAI1894106.1"/>
    </source>
</evidence>
<dbReference type="PANTHER" id="PTHR16029">
    <property type="entry name" value="CENTROSOMAL PROTEIN OF 192 KDA"/>
    <property type="match status" value="1"/>
</dbReference>
<dbReference type="Pfam" id="PF22065">
    <property type="entry name" value="Cep192_D7"/>
    <property type="match status" value="1"/>
</dbReference>
<keyword evidence="6" id="KW-1185">Reference proteome</keyword>
<accession>A0A8T3DCX8</accession>
<dbReference type="GO" id="GO:0019901">
    <property type="term" value="F:protein kinase binding"/>
    <property type="evidence" value="ECO:0007669"/>
    <property type="project" value="TreeGrafter"/>
</dbReference>
<feature type="compositionally biased region" description="Basic and acidic residues" evidence="1">
    <location>
        <begin position="552"/>
        <end position="562"/>
    </location>
</feature>
<feature type="compositionally biased region" description="Pro residues" evidence="1">
    <location>
        <begin position="384"/>
        <end position="395"/>
    </location>
</feature>
<proteinExistence type="predicted"/>
<evidence type="ECO:0000313" key="6">
    <source>
        <dbReference type="Proteomes" id="UP000829720"/>
    </source>
</evidence>
<dbReference type="GO" id="GO:0090307">
    <property type="term" value="P:mitotic spindle assembly"/>
    <property type="evidence" value="ECO:0007669"/>
    <property type="project" value="TreeGrafter"/>
</dbReference>
<feature type="domain" description="Cep192-like" evidence="2">
    <location>
        <begin position="404"/>
        <end position="524"/>
    </location>
</feature>
<dbReference type="Pfam" id="PF22074">
    <property type="entry name" value="Cep192_D5"/>
    <property type="match status" value="1"/>
</dbReference>
<dbReference type="GO" id="GO:0005737">
    <property type="term" value="C:cytoplasm"/>
    <property type="evidence" value="ECO:0007669"/>
    <property type="project" value="TreeGrafter"/>
</dbReference>
<name>A0A8T3DCX8_9TELE</name>
<dbReference type="EMBL" id="JAERUA010000010">
    <property type="protein sequence ID" value="KAI1894106.1"/>
    <property type="molecule type" value="Genomic_DNA"/>
</dbReference>
<dbReference type="Gene3D" id="2.60.40.10">
    <property type="entry name" value="Immunoglobulins"/>
    <property type="match status" value="1"/>
</dbReference>
<dbReference type="PANTHER" id="PTHR16029:SF11">
    <property type="entry name" value="CENTROSOMAL PROTEIN OF 192 KDA"/>
    <property type="match status" value="1"/>
</dbReference>
<evidence type="ECO:0000256" key="1">
    <source>
        <dbReference type="SAM" id="MobiDB-lite"/>
    </source>
</evidence>